<proteinExistence type="predicted"/>
<evidence type="ECO:0000313" key="2">
    <source>
        <dbReference type="Proteomes" id="UP000054097"/>
    </source>
</evidence>
<dbReference type="HOGENOM" id="CLU_1897493_0_0_1"/>
<dbReference type="AlphaFoldDB" id="A0A0C3ATJ8"/>
<protein>
    <submittedName>
        <fullName evidence="1">Uncharacterized protein</fullName>
    </submittedName>
</protein>
<accession>A0A0C3ATJ8</accession>
<gene>
    <name evidence="1" type="ORF">M408DRAFT_160789</name>
</gene>
<reference evidence="2" key="2">
    <citation type="submission" date="2015-01" db="EMBL/GenBank/DDBJ databases">
        <title>Evolutionary Origins and Diversification of the Mycorrhizal Mutualists.</title>
        <authorList>
            <consortium name="DOE Joint Genome Institute"/>
            <consortium name="Mycorrhizal Genomics Consortium"/>
            <person name="Kohler A."/>
            <person name="Kuo A."/>
            <person name="Nagy L.G."/>
            <person name="Floudas D."/>
            <person name="Copeland A."/>
            <person name="Barry K.W."/>
            <person name="Cichocki N."/>
            <person name="Veneault-Fourrey C."/>
            <person name="LaButti K."/>
            <person name="Lindquist E.A."/>
            <person name="Lipzen A."/>
            <person name="Lundell T."/>
            <person name="Morin E."/>
            <person name="Murat C."/>
            <person name="Riley R."/>
            <person name="Ohm R."/>
            <person name="Sun H."/>
            <person name="Tunlid A."/>
            <person name="Henrissat B."/>
            <person name="Grigoriev I.V."/>
            <person name="Hibbett D.S."/>
            <person name="Martin F."/>
        </authorList>
    </citation>
    <scope>NUCLEOTIDE SEQUENCE [LARGE SCALE GENOMIC DNA]</scope>
    <source>
        <strain evidence="2">MAFF 305830</strain>
    </source>
</reference>
<dbReference type="Proteomes" id="UP000054097">
    <property type="component" value="Unassembled WGS sequence"/>
</dbReference>
<evidence type="ECO:0000313" key="1">
    <source>
        <dbReference type="EMBL" id="KIM27895.1"/>
    </source>
</evidence>
<reference evidence="1 2" key="1">
    <citation type="submission" date="2014-04" db="EMBL/GenBank/DDBJ databases">
        <authorList>
            <consortium name="DOE Joint Genome Institute"/>
            <person name="Kuo A."/>
            <person name="Zuccaro A."/>
            <person name="Kohler A."/>
            <person name="Nagy L.G."/>
            <person name="Floudas D."/>
            <person name="Copeland A."/>
            <person name="Barry K.W."/>
            <person name="Cichocki N."/>
            <person name="Veneault-Fourrey C."/>
            <person name="LaButti K."/>
            <person name="Lindquist E.A."/>
            <person name="Lipzen A."/>
            <person name="Lundell T."/>
            <person name="Morin E."/>
            <person name="Murat C."/>
            <person name="Sun H."/>
            <person name="Tunlid A."/>
            <person name="Henrissat B."/>
            <person name="Grigoriev I.V."/>
            <person name="Hibbett D.S."/>
            <person name="Martin F."/>
            <person name="Nordberg H.P."/>
            <person name="Cantor M.N."/>
            <person name="Hua S.X."/>
        </authorList>
    </citation>
    <scope>NUCLEOTIDE SEQUENCE [LARGE SCALE GENOMIC DNA]</scope>
    <source>
        <strain evidence="1 2">MAFF 305830</strain>
    </source>
</reference>
<organism evidence="1 2">
    <name type="scientific">Serendipita vermifera MAFF 305830</name>
    <dbReference type="NCBI Taxonomy" id="933852"/>
    <lineage>
        <taxon>Eukaryota</taxon>
        <taxon>Fungi</taxon>
        <taxon>Dikarya</taxon>
        <taxon>Basidiomycota</taxon>
        <taxon>Agaricomycotina</taxon>
        <taxon>Agaricomycetes</taxon>
        <taxon>Sebacinales</taxon>
        <taxon>Serendipitaceae</taxon>
        <taxon>Serendipita</taxon>
    </lineage>
</organism>
<name>A0A0C3ATJ8_SERVB</name>
<keyword evidence="2" id="KW-1185">Reference proteome</keyword>
<dbReference type="EMBL" id="KN824296">
    <property type="protein sequence ID" value="KIM27895.1"/>
    <property type="molecule type" value="Genomic_DNA"/>
</dbReference>
<sequence>MHVCGFQSIVPSGSFARVGVASAPSTTTTTRPFGAGTLHTTIKRIPTNGIPEIVQAGMPRTYDKKTRLIVSILFFSIHIFSFNRISDFHDCWNRLEPDLELSPPVLAGAVFCRSCSPGTSGRVRCEGRGSTEKL</sequence>